<dbReference type="GeneID" id="95981080"/>
<proteinExistence type="predicted"/>
<dbReference type="Proteomes" id="UP001565368">
    <property type="component" value="Unassembled WGS sequence"/>
</dbReference>
<sequence length="329" mass="37350">MLLDHTAFPGIIDRILFHSTPSTVLAFSNTCRLYRRRLVSQLRHVSVDTDADTGRPCLLPVGTRHLVPRALPFVPIYVRILDVEQRVLESPTMRTVLSRASAHEDFDLEMLRRIGTPTPAAVNIGLSGDADTAVHFINLDEWNFPVHERLRDAVIHVGQSLKRQVLHLRWCDDYPLALGDPRALSFTTFIYGFQTRKYEYVFVLQPWTTAGKPSPISAFELLLNVLWEAIHRLCPYTTLTVVGLEATDLEGLKVKKGGVGEVNERVPAQFRKFATFLEDYIIEEDPSGLRVKALRRSARYLTVEDWRAELPAQDVGLIGEWVEPVQQGR</sequence>
<gene>
    <name evidence="1" type="ORF">Q8F55_000037</name>
</gene>
<dbReference type="RefSeq" id="XP_069212237.1">
    <property type="nucleotide sequence ID" value="XM_069348693.1"/>
</dbReference>
<accession>A0ABR3QD34</accession>
<protein>
    <recommendedName>
        <fullName evidence="3">F-box domain-containing protein</fullName>
    </recommendedName>
</protein>
<evidence type="ECO:0000313" key="1">
    <source>
        <dbReference type="EMBL" id="KAL1412293.1"/>
    </source>
</evidence>
<evidence type="ECO:0000313" key="2">
    <source>
        <dbReference type="Proteomes" id="UP001565368"/>
    </source>
</evidence>
<keyword evidence="2" id="KW-1185">Reference proteome</keyword>
<reference evidence="1 2" key="1">
    <citation type="submission" date="2023-08" db="EMBL/GenBank/DDBJ databases">
        <title>Annotated Genome Sequence of Vanrija albida AlHP1.</title>
        <authorList>
            <person name="Herzog R."/>
        </authorList>
    </citation>
    <scope>NUCLEOTIDE SEQUENCE [LARGE SCALE GENOMIC DNA]</scope>
    <source>
        <strain evidence="1 2">AlHP1</strain>
    </source>
</reference>
<organism evidence="1 2">
    <name type="scientific">Vanrija albida</name>
    <dbReference type="NCBI Taxonomy" id="181172"/>
    <lineage>
        <taxon>Eukaryota</taxon>
        <taxon>Fungi</taxon>
        <taxon>Dikarya</taxon>
        <taxon>Basidiomycota</taxon>
        <taxon>Agaricomycotina</taxon>
        <taxon>Tremellomycetes</taxon>
        <taxon>Trichosporonales</taxon>
        <taxon>Trichosporonaceae</taxon>
        <taxon>Vanrija</taxon>
    </lineage>
</organism>
<name>A0ABR3QD34_9TREE</name>
<evidence type="ECO:0008006" key="3">
    <source>
        <dbReference type="Google" id="ProtNLM"/>
    </source>
</evidence>
<comment type="caution">
    <text evidence="1">The sequence shown here is derived from an EMBL/GenBank/DDBJ whole genome shotgun (WGS) entry which is preliminary data.</text>
</comment>
<dbReference type="EMBL" id="JBBXJM010000001">
    <property type="protein sequence ID" value="KAL1412293.1"/>
    <property type="molecule type" value="Genomic_DNA"/>
</dbReference>